<feature type="compositionally biased region" description="Polar residues" evidence="1">
    <location>
        <begin position="330"/>
        <end position="351"/>
    </location>
</feature>
<evidence type="ECO:0008006" key="4">
    <source>
        <dbReference type="Google" id="ProtNLM"/>
    </source>
</evidence>
<dbReference type="Gene3D" id="3.30.710.10">
    <property type="entry name" value="Potassium Channel Kv1.1, Chain A"/>
    <property type="match status" value="1"/>
</dbReference>
<reference evidence="2 3" key="1">
    <citation type="journal article" date="2015" name="Fungal Genet. Biol.">
        <title>Evolution of novel wood decay mechanisms in Agaricales revealed by the genome sequences of Fistulina hepatica and Cylindrobasidium torrendii.</title>
        <authorList>
            <person name="Floudas D."/>
            <person name="Held B.W."/>
            <person name="Riley R."/>
            <person name="Nagy L.G."/>
            <person name="Koehler G."/>
            <person name="Ransdell A.S."/>
            <person name="Younus H."/>
            <person name="Chow J."/>
            <person name="Chiniquy J."/>
            <person name="Lipzen A."/>
            <person name="Tritt A."/>
            <person name="Sun H."/>
            <person name="Haridas S."/>
            <person name="LaButti K."/>
            <person name="Ohm R.A."/>
            <person name="Kues U."/>
            <person name="Blanchette R.A."/>
            <person name="Grigoriev I.V."/>
            <person name="Minto R.E."/>
            <person name="Hibbett D.S."/>
        </authorList>
    </citation>
    <scope>NUCLEOTIDE SEQUENCE [LARGE SCALE GENOMIC DNA]</scope>
    <source>
        <strain evidence="2 3">FP15055 ss-10</strain>
    </source>
</reference>
<organism evidence="2 3">
    <name type="scientific">Cylindrobasidium torrendii FP15055 ss-10</name>
    <dbReference type="NCBI Taxonomy" id="1314674"/>
    <lineage>
        <taxon>Eukaryota</taxon>
        <taxon>Fungi</taxon>
        <taxon>Dikarya</taxon>
        <taxon>Basidiomycota</taxon>
        <taxon>Agaricomycotina</taxon>
        <taxon>Agaricomycetes</taxon>
        <taxon>Agaricomycetidae</taxon>
        <taxon>Agaricales</taxon>
        <taxon>Marasmiineae</taxon>
        <taxon>Physalacriaceae</taxon>
        <taxon>Cylindrobasidium</taxon>
    </lineage>
</organism>
<keyword evidence="3" id="KW-1185">Reference proteome</keyword>
<evidence type="ECO:0000256" key="1">
    <source>
        <dbReference type="SAM" id="MobiDB-lite"/>
    </source>
</evidence>
<name>A0A0D7BA21_9AGAR</name>
<dbReference type="EMBL" id="KN880557">
    <property type="protein sequence ID" value="KIY66366.1"/>
    <property type="molecule type" value="Genomic_DNA"/>
</dbReference>
<feature type="region of interest" description="Disordered" evidence="1">
    <location>
        <begin position="388"/>
        <end position="467"/>
    </location>
</feature>
<sequence>MQNRQPVEESDSSKPLVPWFGSGNVTGSGLLGSLEDNPTTLEDENVLSTHPSIGRAGNATPDPHAAYPSTNSAGNPFGSAFSDLLGSARPPATVSHKGSGSPPGSLKSIGSAELNGPSGSAPIGSERERRSGNRTSVTFAPTPPLTPPADDGPVLIQSMQIKRSEPLRFFDPTDATASAVQQVPDHGQQFPSVQYSPNHQHFQPNYPPRLQSPTLQQQIQHTVWQQMNAPPNQQQQAFQVEVPERVMEMDRKEKPRSMGAQESQQKQLEAAQKEAREEFERAQREQFQQAMALFGFTGTQRMELPSLIGPPNPSQSVSPAPIPQLRGYRPSSSTLPHSPGMNTYNQQQPQSNAYGFVPQAPSFSSLTTSVVHESANPLSPAASNHGIARAPPTHPAHSMMGALPIPPVTTDQSSSPYNRGVSPDVPHHLSQHLGQLMHPSPTHRPSTSLPASQPQQVLSAHHTPSPSLQVQIHAEPSTVSQPVASSATRVVVPQLQRVSTPVSHSASARTPQIPASVGPVPASAQETKTSPVAMNQTAASFLLRALDTNPFDIEFVFYRRVEGNEDVKTKGMLASSAWLRGKSEWLDGVLENAFPDGNVIGWDYTQDNDKADGEGKGAAPISTEKTKDGATKKIVLRDVAYRTWKSFLAYLYTERLTFEPASALSMYRIAERAGIPRLRIMALKMLERYLCDCPGEMVVEMAFEVFSARYEEVLDVEVAVIKHRLREGPISGEGVKRKLQEKIGAAMGGELGHAELAVRKLVMAVF</sequence>
<dbReference type="OrthoDB" id="6359816at2759"/>
<dbReference type="AlphaFoldDB" id="A0A0D7BA21"/>
<evidence type="ECO:0000313" key="3">
    <source>
        <dbReference type="Proteomes" id="UP000054007"/>
    </source>
</evidence>
<feature type="compositionally biased region" description="Polar residues" evidence="1">
    <location>
        <begin position="443"/>
        <end position="467"/>
    </location>
</feature>
<feature type="region of interest" description="Disordered" evidence="1">
    <location>
        <begin position="310"/>
        <end position="351"/>
    </location>
</feature>
<feature type="region of interest" description="Disordered" evidence="1">
    <location>
        <begin position="250"/>
        <end position="275"/>
    </location>
</feature>
<feature type="compositionally biased region" description="Low complexity" evidence="1">
    <location>
        <begin position="95"/>
        <end position="111"/>
    </location>
</feature>
<dbReference type="CDD" id="cd18186">
    <property type="entry name" value="BTB_POZ_ZBTB_KLHL-like"/>
    <property type="match status" value="1"/>
</dbReference>
<dbReference type="STRING" id="1314674.A0A0D7BA21"/>
<dbReference type="SUPFAM" id="SSF54695">
    <property type="entry name" value="POZ domain"/>
    <property type="match status" value="1"/>
</dbReference>
<dbReference type="Proteomes" id="UP000054007">
    <property type="component" value="Unassembled WGS sequence"/>
</dbReference>
<gene>
    <name evidence="2" type="ORF">CYLTODRAFT_34863</name>
</gene>
<protein>
    <recommendedName>
        <fullName evidence="4">BTB domain-containing protein</fullName>
    </recommendedName>
</protein>
<proteinExistence type="predicted"/>
<accession>A0A0D7BA21</accession>
<feature type="compositionally biased region" description="Polar residues" evidence="1">
    <location>
        <begin position="36"/>
        <end position="51"/>
    </location>
</feature>
<evidence type="ECO:0000313" key="2">
    <source>
        <dbReference type="EMBL" id="KIY66366.1"/>
    </source>
</evidence>
<feature type="compositionally biased region" description="Low complexity" evidence="1">
    <location>
        <begin position="260"/>
        <end position="270"/>
    </location>
</feature>
<dbReference type="InterPro" id="IPR011333">
    <property type="entry name" value="SKP1/BTB/POZ_sf"/>
</dbReference>
<feature type="region of interest" description="Disordered" evidence="1">
    <location>
        <begin position="1"/>
        <end position="152"/>
    </location>
</feature>
<feature type="region of interest" description="Disordered" evidence="1">
    <location>
        <begin position="502"/>
        <end position="529"/>
    </location>
</feature>